<evidence type="ECO:0000313" key="4">
    <source>
        <dbReference type="Proteomes" id="UP000294535"/>
    </source>
</evidence>
<dbReference type="EMBL" id="SNYF01000005">
    <property type="protein sequence ID" value="TDQ19478.1"/>
    <property type="molecule type" value="Genomic_DNA"/>
</dbReference>
<dbReference type="Pfam" id="PF04185">
    <property type="entry name" value="Phosphoesterase"/>
    <property type="match status" value="1"/>
</dbReference>
<gene>
    <name evidence="3" type="ORF">DFQ04_1299</name>
</gene>
<dbReference type="GO" id="GO:0009395">
    <property type="term" value="P:phospholipid catabolic process"/>
    <property type="evidence" value="ECO:0007669"/>
    <property type="project" value="TreeGrafter"/>
</dbReference>
<dbReference type="Gene3D" id="3.40.720.10">
    <property type="entry name" value="Alkaline Phosphatase, subunit A"/>
    <property type="match status" value="2"/>
</dbReference>
<dbReference type="RefSeq" id="WP_133553826.1">
    <property type="nucleotide sequence ID" value="NZ_SNYF01000005.1"/>
</dbReference>
<proteinExistence type="predicted"/>
<feature type="region of interest" description="Disordered" evidence="2">
    <location>
        <begin position="689"/>
        <end position="713"/>
    </location>
</feature>
<accession>A0A4R6T8A6</accession>
<dbReference type="PANTHER" id="PTHR31956:SF1">
    <property type="entry name" value="NON-SPECIFIC PHOSPHOLIPASE C1"/>
    <property type="match status" value="1"/>
</dbReference>
<reference evidence="3 4" key="1">
    <citation type="submission" date="2019-03" db="EMBL/GenBank/DDBJ databases">
        <title>Genomic Encyclopedia of Type Strains, Phase III (KMG-III): the genomes of soil and plant-associated and newly described type strains.</title>
        <authorList>
            <person name="Whitman W."/>
        </authorList>
    </citation>
    <scope>NUCLEOTIDE SEQUENCE [LARGE SCALE GENOMIC DNA]</scope>
    <source>
        <strain evidence="3 4">CECT 8446</strain>
    </source>
</reference>
<evidence type="ECO:0000256" key="2">
    <source>
        <dbReference type="SAM" id="MobiDB-lite"/>
    </source>
</evidence>
<dbReference type="GO" id="GO:0042578">
    <property type="term" value="F:phosphoric ester hydrolase activity"/>
    <property type="evidence" value="ECO:0007669"/>
    <property type="project" value="UniProtKB-ARBA"/>
</dbReference>
<evidence type="ECO:0000256" key="1">
    <source>
        <dbReference type="ARBA" id="ARBA00022801"/>
    </source>
</evidence>
<dbReference type="PANTHER" id="PTHR31956">
    <property type="entry name" value="NON-SPECIFIC PHOSPHOLIPASE C4-RELATED"/>
    <property type="match status" value="1"/>
</dbReference>
<sequence>MSTYLISRKPSSSSYSIWQFSFDGNPQFEQLPVDPSASFDPNHRLAQVGGFMLEWGPATAVDSQKLYPYRLFTPDINSKDPLNGKSVQQGYWDVKKFWGYRAHYSEDVHEQDHIPLISLGNFMLFFVGGRGRGTYMLYNFDPNLDKPNTSDPIPNLQVPQGGFPTIQAGHELIRLGNYVLDRHNGGKSYRLWSFDPQNPVPLSIPAIKEGEFDQIGPDHQLLAVDGKILSWIPGSGEFSLWEVNPLHPQPFKALVKRGKFPKEMGDFSSLVSYTGKSTEADSSKPGTMAYMRSKIKHVVFYMAESRSFDNVVGLLYDKNQKDLNTIGSHEPFEGVDPKFFNLKGEEKVYPSLFKDGVLSDQWDLSDQTQDPFHDNSDGLQQMFYTKKTGYAEKAKPDMKGFVANNPSTGVMLTLTPDQLPILNGLAKNFAISDRWFSSVPGGTDINRAFSMCGSGMNRLDTWEGGSLYANWPQYPHRASVWKVLLNQGIKDWKIFNAIQWNGHPFTYHLYLEGQAPSIDSQVGNYIDSVDNFKAQASQGNLPAFSFIEPVWMAPNGTTSYHPGMNLVPAERSLNDIYETLKNSPAWEETLLVVTFSKPGGLCDHVAPPYAAKPWPNDCTDGFRFDLLGPRVPAIFVSPWVSPKTVIRSGQETPFDSTSFISTLLNWFGIPKSQWGLGDRVDQSPTFEQVLQQTSPRKDAPNLDPPYDKSFPKQ</sequence>
<feature type="compositionally biased region" description="Basic and acidic residues" evidence="2">
    <location>
        <begin position="695"/>
        <end position="713"/>
    </location>
</feature>
<comment type="caution">
    <text evidence="3">The sequence shown here is derived from an EMBL/GenBank/DDBJ whole genome shotgun (WGS) entry which is preliminary data.</text>
</comment>
<protein>
    <submittedName>
        <fullName evidence="3">Phospholipase C</fullName>
    </submittedName>
</protein>
<dbReference type="Proteomes" id="UP000294535">
    <property type="component" value="Unassembled WGS sequence"/>
</dbReference>
<evidence type="ECO:0000313" key="3">
    <source>
        <dbReference type="EMBL" id="TDQ19478.1"/>
    </source>
</evidence>
<keyword evidence="4" id="KW-1185">Reference proteome</keyword>
<organism evidence="3 4">
    <name type="scientific">Algoriphagus boseongensis</name>
    <dbReference type="NCBI Taxonomy" id="1442587"/>
    <lineage>
        <taxon>Bacteria</taxon>
        <taxon>Pseudomonadati</taxon>
        <taxon>Bacteroidota</taxon>
        <taxon>Cytophagia</taxon>
        <taxon>Cytophagales</taxon>
        <taxon>Cyclobacteriaceae</taxon>
        <taxon>Algoriphagus</taxon>
    </lineage>
</organism>
<dbReference type="InterPro" id="IPR017850">
    <property type="entry name" value="Alkaline_phosphatase_core_sf"/>
</dbReference>
<dbReference type="AlphaFoldDB" id="A0A4R6T8A6"/>
<dbReference type="OrthoDB" id="980947at2"/>
<dbReference type="InterPro" id="IPR007312">
    <property type="entry name" value="Phosphoesterase"/>
</dbReference>
<name>A0A4R6T8A6_9BACT</name>
<keyword evidence="1" id="KW-0378">Hydrolase</keyword>